<dbReference type="AlphaFoldDB" id="A0A4Y7PXT5"/>
<dbReference type="Proteomes" id="UP000294933">
    <property type="component" value="Unassembled WGS sequence"/>
</dbReference>
<gene>
    <name evidence="1" type="ORF">BD410DRAFT_398116</name>
</gene>
<sequence length="266" mass="29933">MTGNTSTTMMQTLPPELLSEIFWHCLYHGRDAPVTHKTRTTLHAPLLLGRICSRWRTILISTPELWSIIIIGGHINNLQTLTLMFRAAIDPYLLFDRLYLPSIRYLRLMMSGCTTSDWPHLGLMLKRSRPPLVSLNLRGVPMTDKNFIECLSCTPELVEFTIGDMDCSDITLASLTIDDTEDGMVSILCPRLSYIGFGSSPGFSPNALKAMILSRFPAEISLDMFSKKPLHAVYCNSDTKDSILSDPDIFLCIRRGFSLGDWKDLP</sequence>
<protein>
    <submittedName>
        <fullName evidence="1">Uncharacterized protein</fullName>
    </submittedName>
</protein>
<name>A0A4Y7PXT5_9AGAM</name>
<accession>A0A4Y7PXT5</accession>
<evidence type="ECO:0000313" key="1">
    <source>
        <dbReference type="EMBL" id="TDL19828.1"/>
    </source>
</evidence>
<dbReference type="OrthoDB" id="2269034at2759"/>
<dbReference type="VEuPathDB" id="FungiDB:BD410DRAFT_398116"/>
<reference evidence="1 2" key="1">
    <citation type="submission" date="2018-06" db="EMBL/GenBank/DDBJ databases">
        <title>A transcriptomic atlas of mushroom development highlights an independent origin of complex multicellularity.</title>
        <authorList>
            <consortium name="DOE Joint Genome Institute"/>
            <person name="Krizsan K."/>
            <person name="Almasi E."/>
            <person name="Merenyi Z."/>
            <person name="Sahu N."/>
            <person name="Viragh M."/>
            <person name="Koszo T."/>
            <person name="Mondo S."/>
            <person name="Kiss B."/>
            <person name="Balint B."/>
            <person name="Kues U."/>
            <person name="Barry K."/>
            <person name="Hegedus J.C."/>
            <person name="Henrissat B."/>
            <person name="Johnson J."/>
            <person name="Lipzen A."/>
            <person name="Ohm R."/>
            <person name="Nagy I."/>
            <person name="Pangilinan J."/>
            <person name="Yan J."/>
            <person name="Xiong Y."/>
            <person name="Grigoriev I.V."/>
            <person name="Hibbett D.S."/>
            <person name="Nagy L.G."/>
        </authorList>
    </citation>
    <scope>NUCLEOTIDE SEQUENCE [LARGE SCALE GENOMIC DNA]</scope>
    <source>
        <strain evidence="1 2">SZMC22713</strain>
    </source>
</reference>
<dbReference type="EMBL" id="ML170193">
    <property type="protein sequence ID" value="TDL19828.1"/>
    <property type="molecule type" value="Genomic_DNA"/>
</dbReference>
<dbReference type="InterPro" id="IPR032675">
    <property type="entry name" value="LRR_dom_sf"/>
</dbReference>
<evidence type="ECO:0000313" key="2">
    <source>
        <dbReference type="Proteomes" id="UP000294933"/>
    </source>
</evidence>
<keyword evidence="2" id="KW-1185">Reference proteome</keyword>
<dbReference type="SUPFAM" id="SSF52047">
    <property type="entry name" value="RNI-like"/>
    <property type="match status" value="1"/>
</dbReference>
<dbReference type="Gene3D" id="3.80.10.10">
    <property type="entry name" value="Ribonuclease Inhibitor"/>
    <property type="match status" value="1"/>
</dbReference>
<organism evidence="1 2">
    <name type="scientific">Rickenella mellea</name>
    <dbReference type="NCBI Taxonomy" id="50990"/>
    <lineage>
        <taxon>Eukaryota</taxon>
        <taxon>Fungi</taxon>
        <taxon>Dikarya</taxon>
        <taxon>Basidiomycota</taxon>
        <taxon>Agaricomycotina</taxon>
        <taxon>Agaricomycetes</taxon>
        <taxon>Hymenochaetales</taxon>
        <taxon>Rickenellaceae</taxon>
        <taxon>Rickenella</taxon>
    </lineage>
</organism>
<proteinExistence type="predicted"/>